<dbReference type="eggNOG" id="ENOG5032ZJK">
    <property type="taxonomic scope" value="Bacteria"/>
</dbReference>
<dbReference type="STRING" id="305900.GV64_21140"/>
<gene>
    <name evidence="1" type="ORF">GV64_21140</name>
</gene>
<dbReference type="Pfam" id="PF11756">
    <property type="entry name" value="YgbA_NO"/>
    <property type="match status" value="1"/>
</dbReference>
<dbReference type="AlphaFoldDB" id="A0A081KFG9"/>
<evidence type="ECO:0000313" key="2">
    <source>
        <dbReference type="Proteomes" id="UP000027997"/>
    </source>
</evidence>
<dbReference type="NCBIfam" id="NF007714">
    <property type="entry name" value="PRK10410.1-2"/>
    <property type="match status" value="1"/>
</dbReference>
<dbReference type="Proteomes" id="UP000027997">
    <property type="component" value="Unassembled WGS sequence"/>
</dbReference>
<evidence type="ECO:0008006" key="3">
    <source>
        <dbReference type="Google" id="ProtNLM"/>
    </source>
</evidence>
<organism evidence="1 2">
    <name type="scientific">Endozoicomonas elysicola</name>
    <dbReference type="NCBI Taxonomy" id="305900"/>
    <lineage>
        <taxon>Bacteria</taxon>
        <taxon>Pseudomonadati</taxon>
        <taxon>Pseudomonadota</taxon>
        <taxon>Gammaproteobacteria</taxon>
        <taxon>Oceanospirillales</taxon>
        <taxon>Endozoicomonadaceae</taxon>
        <taxon>Endozoicomonas</taxon>
    </lineage>
</organism>
<dbReference type="RefSeq" id="WP_034844419.1">
    <property type="nucleotide sequence ID" value="NZ_JOJP01000001.1"/>
</dbReference>
<comment type="caution">
    <text evidence="1">The sequence shown here is derived from an EMBL/GenBank/DDBJ whole genome shotgun (WGS) entry which is preliminary data.</text>
</comment>
<dbReference type="EMBL" id="JOJP01000001">
    <property type="protein sequence ID" value="KEI72895.1"/>
    <property type="molecule type" value="Genomic_DNA"/>
</dbReference>
<accession>A0A081KFG9</accession>
<name>A0A081KFG9_9GAMM</name>
<sequence>MPLALEGPLKDHPRLTREYFTVTRMIELYCKHNHQHPTLCNDCLSLLAFSKRRLERCIYGAEKPTCANCNVHCYKPDQRQQIREVMKWAGPRLLLKHPVLTIQHLIDDRKTAPEHPKKQRTLN</sequence>
<proteinExistence type="predicted"/>
<keyword evidence="2" id="KW-1185">Reference proteome</keyword>
<protein>
    <recommendedName>
        <fullName evidence="3">Nitrous oxide-stimulated promoter</fullName>
    </recommendedName>
</protein>
<reference evidence="1 2" key="1">
    <citation type="submission" date="2014-06" db="EMBL/GenBank/DDBJ databases">
        <title>Whole Genome Sequences of Three Symbiotic Endozoicomonas Bacteria.</title>
        <authorList>
            <person name="Neave M.J."/>
            <person name="Apprill A."/>
            <person name="Voolstra C.R."/>
        </authorList>
    </citation>
    <scope>NUCLEOTIDE SEQUENCE [LARGE SCALE GENOMIC DNA]</scope>
    <source>
        <strain evidence="1 2">DSM 22380</strain>
    </source>
</reference>
<evidence type="ECO:0000313" key="1">
    <source>
        <dbReference type="EMBL" id="KEI72895.1"/>
    </source>
</evidence>
<dbReference type="InterPro" id="IPR020483">
    <property type="entry name" value="Uncharacterised_YgbA"/>
</dbReference>